<evidence type="ECO:0000313" key="1">
    <source>
        <dbReference type="EMBL" id="KAF5099659.1"/>
    </source>
</evidence>
<dbReference type="EMBL" id="QVQA01000030">
    <property type="protein sequence ID" value="KAF5099659.1"/>
    <property type="molecule type" value="Genomic_DNA"/>
</dbReference>
<proteinExistence type="predicted"/>
<protein>
    <submittedName>
        <fullName evidence="1">Uncharacterized protein</fullName>
    </submittedName>
</protein>
<name>A0ACB6V6S6_9ASCO</name>
<keyword evidence="2" id="KW-1185">Reference proteome</keyword>
<gene>
    <name evidence="1" type="ORF">D0Z00_001542</name>
</gene>
<sequence length="1473" mass="168936">MSDQYDDEEESYVDRRPEEDEEEVRDDDNDDEANMNQDIDTSEEEDDDNEEELEKVRRGFIVDDEEEEEEERNSDESDHVRKRRKKKRRHRTRDSDDEKDGDRAGADLDEDDLDLLMENTGTAYRKEPSESSRQLKRLKRADDNGPRGLNDMFSDEEEEEEEEEEEGINERPRNNRREQFSRVNEFDDFIEEDEFSDDEERTRERQVERRSAKVSSVPARVSGLDEDKLGELYEVFGDGADYEWALEGEDEMGLPEYLSDEDAEKAGPELKDVFEPGELRDRLLTDEDNLIRSKDEPERYQLLRAQLKGQYELTEEEFIEEQNWVIKKLNAEKSALFYSKPYIQIPFDKAVKKILEFITKENLEVPFIWNHRKDYLLYVRTFNKEEGAEPQAHGAAPIIETLFTIDDLWRIVQLDIEFHGLLIRKKALVKMYEELDVSDTTYRELFSSSSKLVDFQDLTEYLQFRYSSRLQDISATKGNSGTKRHNRFGRFDRIRSGKLYELVRSFGISAEQFGENVESQQRLYFAEDPPSAPEVLAEEFVKPLEDGTPSGYSTAAQALESAQLMLAEELFHEPRVRRTLRSIFWDEAKVDIVLTDKGRKQIDESSPYNDFKYAINRSFDELRLRPEVYLQMLQAESDGLVIVRISYPNYKTTLFEKLFSKYLASDAVSDTAKAWNEARRVILKTTSRKIIPLICNNIKEDLRLDCSRSLYFEVRKNFAVKLNQAPYQPKGYAAGTTARVLAMTCGMGDFNKDAVLAVVLDEDGEVIEYAKLGNPKETEFKAAFVDLVNRRTPDVVGVAGFTVNSSRFFQILKEIVEKEDLTTGGDTDATDPLDVVWVQDEVARLYQHSARSLEEFPDQVTLSRYCVGIARYLQSPMLEYAALGKEISAIPVHKYQNLLPEETFQESIDSVFVDYVNLVGVDINECIRNTYNSNLLQYVAGLGPRKASGMIQGIQNHGGTLSNRTQLIIDHITTKQIFMNCASFLRIPYDGRSVRSDETEVLDATRIHPEDYDIGRKMAADALELDEEDIAAYDSSGGVVAHLVSGEPEKLNELILEEYADELEKKFHQKKRETLEMIKAELIKHFAEKRAPLHVLTEMDVFTMLTGESTETLHNGVIIPASIRKVSERFLIAMLACGVEGNVTASNMFDSAERPPHPSTVFSFGQTVQAVILDINYGKFIAELSTVPRDIKNAREQQKRAKHRDSRTWNVAAEENDHAKVAVKQQEHKQGRVIKHPLFRPFNSRQAEEYLAGLSRGDVVIRPSSRGFDHIAITWKVSDLLYQHVDVLELDKENEYTVGRILQVDNARYSDLDELIEMHIRTMARKVDEMVASDKFQNKPRSEVESWLTTYTQANPKRSTYAFCFDHKRPGYFLLLFKTGLSAPIEVWYVKVIPNGFRLFKNEYPDVVSLCNGFKTIFMSHVQARQQQHHSTRSGGGPPGARAPQPVYNGGRPGGSGGGYSSGGYPGGGPRYR</sequence>
<evidence type="ECO:0000313" key="2">
    <source>
        <dbReference type="Proteomes" id="UP000744676"/>
    </source>
</evidence>
<accession>A0ACB6V6S6</accession>
<reference evidence="1 2" key="1">
    <citation type="journal article" date="2020" name="Front. Microbiol.">
        <title>Phenotypic and Genetic Characterization of the Cheese Ripening Yeast Geotrichum candidum.</title>
        <authorList>
            <person name="Perkins V."/>
            <person name="Vignola S."/>
            <person name="Lessard M.H."/>
            <person name="Plante P.L."/>
            <person name="Corbeil J."/>
            <person name="Dugat-Bony E."/>
            <person name="Frenette M."/>
            <person name="Labrie S."/>
        </authorList>
    </citation>
    <scope>NUCLEOTIDE SEQUENCE [LARGE SCALE GENOMIC DNA]</scope>
    <source>
        <strain evidence="1 2">LMA-1147</strain>
    </source>
</reference>
<comment type="caution">
    <text evidence="1">The sequence shown here is derived from an EMBL/GenBank/DDBJ whole genome shotgun (WGS) entry which is preliminary data.</text>
</comment>
<dbReference type="Proteomes" id="UP000744676">
    <property type="component" value="Unassembled WGS sequence"/>
</dbReference>
<organism evidence="1 2">
    <name type="scientific">Geotrichum galactomycetum</name>
    <dbReference type="NCBI Taxonomy" id="27317"/>
    <lineage>
        <taxon>Eukaryota</taxon>
        <taxon>Fungi</taxon>
        <taxon>Dikarya</taxon>
        <taxon>Ascomycota</taxon>
        <taxon>Saccharomycotina</taxon>
        <taxon>Dipodascomycetes</taxon>
        <taxon>Dipodascales</taxon>
        <taxon>Dipodascaceae</taxon>
        <taxon>Geotrichum</taxon>
    </lineage>
</organism>